<dbReference type="InterPro" id="IPR036409">
    <property type="entry name" value="Aldolase_II/adducin_N_sf"/>
</dbReference>
<accession>A0A177LS30</accession>
<evidence type="ECO:0000313" key="3">
    <source>
        <dbReference type="EMBL" id="OAI02999.1"/>
    </source>
</evidence>
<dbReference type="GO" id="GO:0005996">
    <property type="term" value="P:monosaccharide metabolic process"/>
    <property type="evidence" value="ECO:0007669"/>
    <property type="project" value="UniProtKB-ARBA"/>
</dbReference>
<reference evidence="4 5" key="1">
    <citation type="submission" date="2016-03" db="EMBL/GenBank/DDBJ databases">
        <authorList>
            <person name="Ploux O."/>
        </authorList>
    </citation>
    <scope>NUCLEOTIDE SEQUENCE [LARGE SCALE GENOMIC DNA]</scope>
    <source>
        <strain evidence="2 5">R-45363</strain>
        <strain evidence="3 4">R-45371</strain>
    </source>
</reference>
<organism evidence="2 5">
    <name type="scientific">Methylomonas methanica</name>
    <dbReference type="NCBI Taxonomy" id="421"/>
    <lineage>
        <taxon>Bacteria</taxon>
        <taxon>Pseudomonadati</taxon>
        <taxon>Pseudomonadota</taxon>
        <taxon>Gammaproteobacteria</taxon>
        <taxon>Methylococcales</taxon>
        <taxon>Methylococcaceae</taxon>
        <taxon>Methylomonas</taxon>
    </lineage>
</organism>
<dbReference type="Proteomes" id="UP000077763">
    <property type="component" value="Unassembled WGS sequence"/>
</dbReference>
<dbReference type="SMART" id="SM01007">
    <property type="entry name" value="Aldolase_II"/>
    <property type="match status" value="1"/>
</dbReference>
<evidence type="ECO:0000259" key="1">
    <source>
        <dbReference type="SMART" id="SM01007"/>
    </source>
</evidence>
<dbReference type="OrthoDB" id="422493at2"/>
<dbReference type="AlphaFoldDB" id="A0A177LS30"/>
<evidence type="ECO:0000313" key="2">
    <source>
        <dbReference type="EMBL" id="OAH96307.1"/>
    </source>
</evidence>
<feature type="domain" description="Class II aldolase/adducin N-terminal" evidence="1">
    <location>
        <begin position="40"/>
        <end position="212"/>
    </location>
</feature>
<dbReference type="SUPFAM" id="SSF53639">
    <property type="entry name" value="AraD/HMP-PK domain-like"/>
    <property type="match status" value="1"/>
</dbReference>
<comment type="caution">
    <text evidence="2">The sequence shown here is derived from an EMBL/GenBank/DDBJ whole genome shotgun (WGS) entry which is preliminary data.</text>
</comment>
<dbReference type="EMBL" id="LUUG01000134">
    <property type="protein sequence ID" value="OAH96307.1"/>
    <property type="molecule type" value="Genomic_DNA"/>
</dbReference>
<dbReference type="InterPro" id="IPR001303">
    <property type="entry name" value="Aldolase_II/adducin_N"/>
</dbReference>
<dbReference type="RefSeq" id="WP_082879856.1">
    <property type="nucleotide sequence ID" value="NZ_LUUG01000134.1"/>
</dbReference>
<proteinExistence type="predicted"/>
<evidence type="ECO:0000313" key="4">
    <source>
        <dbReference type="Proteomes" id="UP000077763"/>
    </source>
</evidence>
<name>A0A177LS30_METMH</name>
<dbReference type="Proteomes" id="UP000078090">
    <property type="component" value="Unassembled WGS sequence"/>
</dbReference>
<sequence length="220" mass="23955">MENGLSELEGVIKYRLDHQHGELAADIDISELNAWRSLFYRLRLIGQITEKYAGLGFGNISRRLVPGGQEFLISGTQTGHLPVLNKQHYALIESASPERNAIKSRGLSQPSSEALTHASVYRQHPSITAVIHVHCPELWVQTDRLDLACTAADVPYGTPEMASAVAGLFASGKLQQAGLFSMLGHEDGIVAFGTTLPEASCLLVEQLAKAMAIEQNQPWP</sequence>
<dbReference type="Gene3D" id="3.40.225.10">
    <property type="entry name" value="Class II aldolase/adducin N-terminal domain"/>
    <property type="match status" value="1"/>
</dbReference>
<evidence type="ECO:0000313" key="5">
    <source>
        <dbReference type="Proteomes" id="UP000078090"/>
    </source>
</evidence>
<gene>
    <name evidence="2" type="ORF">A1332_22900</name>
    <name evidence="3" type="ORF">A1353_15200</name>
</gene>
<dbReference type="EMBL" id="LUUH01000060">
    <property type="protein sequence ID" value="OAI02999.1"/>
    <property type="molecule type" value="Genomic_DNA"/>
</dbReference>
<dbReference type="Pfam" id="PF00596">
    <property type="entry name" value="Aldolase_II"/>
    <property type="match status" value="1"/>
</dbReference>
<protein>
    <submittedName>
        <fullName evidence="2">Aldolase</fullName>
    </submittedName>
</protein>